<dbReference type="InterPro" id="IPR015797">
    <property type="entry name" value="NUDIX_hydrolase-like_dom_sf"/>
</dbReference>
<comment type="caution">
    <text evidence="4">The sequence shown here is derived from an EMBL/GenBank/DDBJ whole genome shotgun (WGS) entry which is preliminary data.</text>
</comment>
<dbReference type="Pfam" id="PF00293">
    <property type="entry name" value="NUDIX"/>
    <property type="match status" value="1"/>
</dbReference>
<feature type="domain" description="Nudix hydrolase" evidence="3">
    <location>
        <begin position="5"/>
        <end position="122"/>
    </location>
</feature>
<dbReference type="GO" id="GO:0016787">
    <property type="term" value="F:hydrolase activity"/>
    <property type="evidence" value="ECO:0007669"/>
    <property type="project" value="UniProtKB-KW"/>
</dbReference>
<evidence type="ECO:0000313" key="4">
    <source>
        <dbReference type="EMBL" id="KKM87838.1"/>
    </source>
</evidence>
<dbReference type="PANTHER" id="PTHR43046">
    <property type="entry name" value="GDP-MANNOSE MANNOSYL HYDROLASE"/>
    <property type="match status" value="1"/>
</dbReference>
<dbReference type="SUPFAM" id="SSF55811">
    <property type="entry name" value="Nudix"/>
    <property type="match status" value="1"/>
</dbReference>
<name>A0A0F9L218_9ZZZZ</name>
<gene>
    <name evidence="4" type="ORF">LCGC14_1264800</name>
</gene>
<evidence type="ECO:0000256" key="2">
    <source>
        <dbReference type="ARBA" id="ARBA00022801"/>
    </source>
</evidence>
<protein>
    <recommendedName>
        <fullName evidence="3">Nudix hydrolase domain-containing protein</fullName>
    </recommendedName>
</protein>
<comment type="cofactor">
    <cofactor evidence="1">
        <name>Mg(2+)</name>
        <dbReference type="ChEBI" id="CHEBI:18420"/>
    </cofactor>
</comment>
<accession>A0A0F9L218</accession>
<dbReference type="AlphaFoldDB" id="A0A0F9L218"/>
<dbReference type="InterPro" id="IPR000086">
    <property type="entry name" value="NUDIX_hydrolase_dom"/>
</dbReference>
<dbReference type="Gene3D" id="3.90.79.10">
    <property type="entry name" value="Nucleoside Triphosphate Pyrophosphohydrolase"/>
    <property type="match status" value="1"/>
</dbReference>
<feature type="non-terminal residue" evidence="4">
    <location>
        <position position="122"/>
    </location>
</feature>
<evidence type="ECO:0000259" key="3">
    <source>
        <dbReference type="PROSITE" id="PS51462"/>
    </source>
</evidence>
<reference evidence="4" key="1">
    <citation type="journal article" date="2015" name="Nature">
        <title>Complex archaea that bridge the gap between prokaryotes and eukaryotes.</title>
        <authorList>
            <person name="Spang A."/>
            <person name="Saw J.H."/>
            <person name="Jorgensen S.L."/>
            <person name="Zaremba-Niedzwiedzka K."/>
            <person name="Martijn J."/>
            <person name="Lind A.E."/>
            <person name="van Eijk R."/>
            <person name="Schleper C."/>
            <person name="Guy L."/>
            <person name="Ettema T.J."/>
        </authorList>
    </citation>
    <scope>NUCLEOTIDE SEQUENCE</scope>
</reference>
<evidence type="ECO:0000256" key="1">
    <source>
        <dbReference type="ARBA" id="ARBA00001946"/>
    </source>
</evidence>
<dbReference type="PROSITE" id="PS51462">
    <property type="entry name" value="NUDIX"/>
    <property type="match status" value="1"/>
</dbReference>
<proteinExistence type="predicted"/>
<organism evidence="4">
    <name type="scientific">marine sediment metagenome</name>
    <dbReference type="NCBI Taxonomy" id="412755"/>
    <lineage>
        <taxon>unclassified sequences</taxon>
        <taxon>metagenomes</taxon>
        <taxon>ecological metagenomes</taxon>
    </lineage>
</organism>
<dbReference type="PANTHER" id="PTHR43046:SF14">
    <property type="entry name" value="MUTT_NUDIX FAMILY PROTEIN"/>
    <property type="match status" value="1"/>
</dbReference>
<sequence length="122" mass="13395">MAGTIPRLAVRAVLVHQGRLLLVNAYPDGQSDLMCAPGGGVVPGTSLIENLNREVLEETGLRITVMDPCLVNEFHDPSSGYHQVDIYFRCQVVGSAAIDPAWEDTESIVTDRRWVSAEEMKQ</sequence>
<dbReference type="EMBL" id="LAZR01007044">
    <property type="protein sequence ID" value="KKM87838.1"/>
    <property type="molecule type" value="Genomic_DNA"/>
</dbReference>
<keyword evidence="2" id="KW-0378">Hydrolase</keyword>